<keyword evidence="13" id="KW-1185">Reference proteome</keyword>
<feature type="region of interest" description="Disordered" evidence="8">
    <location>
        <begin position="464"/>
        <end position="484"/>
    </location>
</feature>
<evidence type="ECO:0000256" key="2">
    <source>
        <dbReference type="ARBA" id="ARBA00022603"/>
    </source>
</evidence>
<evidence type="ECO:0000256" key="4">
    <source>
        <dbReference type="ARBA" id="ARBA00022691"/>
    </source>
</evidence>
<dbReference type="InterPro" id="IPR035996">
    <property type="entry name" value="4pyrrol_Methylase_sf"/>
</dbReference>
<dbReference type="SUPFAM" id="SSF75615">
    <property type="entry name" value="Siroheme synthase middle domains-like"/>
    <property type="match status" value="1"/>
</dbReference>
<dbReference type="InterPro" id="IPR036291">
    <property type="entry name" value="NAD(P)-bd_dom_sf"/>
</dbReference>
<dbReference type="Proteomes" id="UP000554235">
    <property type="component" value="Unassembled WGS sequence"/>
</dbReference>
<dbReference type="GO" id="GO:0032259">
    <property type="term" value="P:methylation"/>
    <property type="evidence" value="ECO:0007669"/>
    <property type="project" value="UniProtKB-KW"/>
</dbReference>
<dbReference type="GO" id="GO:0004851">
    <property type="term" value="F:uroporphyrin-III C-methyltransferase activity"/>
    <property type="evidence" value="ECO:0007669"/>
    <property type="project" value="InterPro"/>
</dbReference>
<feature type="domain" description="Siroheme synthase central" evidence="11">
    <location>
        <begin position="138"/>
        <end position="164"/>
    </location>
</feature>
<dbReference type="Gene3D" id="3.30.950.10">
    <property type="entry name" value="Methyltransferase, Cobalt-precorrin-4 Transmethylase, Domain 2"/>
    <property type="match status" value="1"/>
</dbReference>
<keyword evidence="7" id="KW-0627">Porphyrin biosynthesis</keyword>
<evidence type="ECO:0000256" key="3">
    <source>
        <dbReference type="ARBA" id="ARBA00022679"/>
    </source>
</evidence>
<dbReference type="FunFam" id="3.40.1010.10:FF:000006">
    <property type="entry name" value="Siroheme synthase, putative"/>
    <property type="match status" value="1"/>
</dbReference>
<dbReference type="GO" id="GO:0000103">
    <property type="term" value="P:sulfate assimilation"/>
    <property type="evidence" value="ECO:0007669"/>
    <property type="project" value="InterPro"/>
</dbReference>
<sequence>MATTSAPTSLLAALNCRDSIHIVIGTNPLASTRCGQSLNAGARPILIAPEGAELHYALQKRIDDGLVQWHKKPFEDADLLRLGRDEVDRVVDAVFVTSGPRDPMSLHIAALCKRNRIPVNVVDAPQLCTFSLLSTHTDGPLQIGVTTNGRGCKLASRIRRDIAASLPNELGAACTRLGDVRRRIHDEDSIAAQDDPASLDDSFDQTAQFNRLITDEDAKNRRVRWLSQVCEYWPLKRLAAITDDDVEAVLKSYPGNGPDIKRDPGSPEKRLGIIILAGSGPGHPDLLTQATHKAIKSADLILADKLVPSGVLDLIPRRTPVQIARKFPGNADRAQEELHEMAIAGVREGKTVLRLKQGDPYVYGRGGEEVAYFRKHGLGDRVSVLPGVTSALSAPLFAAIPPTQRDVADQVLICTGTGKKGKPPAPPEYVPSRTVVFLMALHRINGLIRELTTPIELEPLAPANEETASSQPPPPPEPAQVSPATGEIKRALWPRNTPCAVIERASCPDQRVIRTTLEHVSEAIETEGSRPPGLLVVGRACEALFTPEKGRAWVVEEGFRGIDVEDFTVGLEALQA</sequence>
<dbReference type="InterPro" id="IPR014777">
    <property type="entry name" value="4pyrrole_Mease_sub1"/>
</dbReference>
<evidence type="ECO:0000256" key="8">
    <source>
        <dbReference type="SAM" id="MobiDB-lite"/>
    </source>
</evidence>
<evidence type="ECO:0000259" key="9">
    <source>
        <dbReference type="Pfam" id="PF00590"/>
    </source>
</evidence>
<dbReference type="InterPro" id="IPR028162">
    <property type="entry name" value="Met8_C"/>
</dbReference>
<dbReference type="GO" id="GO:0019354">
    <property type="term" value="P:siroheme biosynthetic process"/>
    <property type="evidence" value="ECO:0007669"/>
    <property type="project" value="InterPro"/>
</dbReference>
<keyword evidence="2 12" id="KW-0489">Methyltransferase</keyword>
<feature type="domain" description="Siroheme biosynthesis protein Met8 C-terminal" evidence="10">
    <location>
        <begin position="215"/>
        <end position="255"/>
    </location>
</feature>
<dbReference type="Pfam" id="PF14824">
    <property type="entry name" value="Sirohm_synth_M"/>
    <property type="match status" value="1"/>
</dbReference>
<evidence type="ECO:0000256" key="6">
    <source>
        <dbReference type="ARBA" id="ARBA00023027"/>
    </source>
</evidence>
<evidence type="ECO:0000256" key="7">
    <source>
        <dbReference type="ARBA" id="ARBA00023244"/>
    </source>
</evidence>
<dbReference type="InterPro" id="IPR028281">
    <property type="entry name" value="Sirohaem_synthase_central"/>
</dbReference>
<dbReference type="Gene3D" id="3.40.1010.10">
    <property type="entry name" value="Cobalt-precorrin-4 Transmethylase, Domain 1"/>
    <property type="match status" value="1"/>
</dbReference>
<dbReference type="InterPro" id="IPR000878">
    <property type="entry name" value="4pyrrol_Mease"/>
</dbReference>
<dbReference type="SUPFAM" id="SSF53790">
    <property type="entry name" value="Tetrapyrrole methylase"/>
    <property type="match status" value="1"/>
</dbReference>
<keyword evidence="3 12" id="KW-0808">Transferase</keyword>
<keyword evidence="6" id="KW-0520">NAD</keyword>
<evidence type="ECO:0000313" key="13">
    <source>
        <dbReference type="Proteomes" id="UP000554235"/>
    </source>
</evidence>
<dbReference type="SUPFAM" id="SSF51735">
    <property type="entry name" value="NAD(P)-binding Rossmann-fold domains"/>
    <property type="match status" value="1"/>
</dbReference>
<evidence type="ECO:0000259" key="10">
    <source>
        <dbReference type="Pfam" id="PF14823"/>
    </source>
</evidence>
<dbReference type="PIRSF" id="PIRSF036555">
    <property type="entry name" value="SUMT_yeast"/>
    <property type="match status" value="1"/>
</dbReference>
<gene>
    <name evidence="12" type="ORF">FALBO_1293</name>
</gene>
<comment type="caution">
    <text evidence="12">The sequence shown here is derived from an EMBL/GenBank/DDBJ whole genome shotgun (WGS) entry which is preliminary data.</text>
</comment>
<dbReference type="EMBL" id="JAADYS010000165">
    <property type="protein sequence ID" value="KAF4471783.1"/>
    <property type="molecule type" value="Genomic_DNA"/>
</dbReference>
<dbReference type="Pfam" id="PF00590">
    <property type="entry name" value="TP_methylase"/>
    <property type="match status" value="1"/>
</dbReference>
<dbReference type="Gene3D" id="3.40.50.720">
    <property type="entry name" value="NAD(P)-binding Rossmann-like Domain"/>
    <property type="match status" value="1"/>
</dbReference>
<accession>A0A8H4LP61</accession>
<evidence type="ECO:0000256" key="1">
    <source>
        <dbReference type="ARBA" id="ARBA00012400"/>
    </source>
</evidence>
<dbReference type="PANTHER" id="PTHR45790:SF6">
    <property type="entry name" value="UROPORPHYRINOGEN-III C-METHYLTRANSFERASE"/>
    <property type="match status" value="1"/>
</dbReference>
<feature type="domain" description="Tetrapyrrole methylase" evidence="9">
    <location>
        <begin position="274"/>
        <end position="519"/>
    </location>
</feature>
<dbReference type="OrthoDB" id="508204at2759"/>
<organism evidence="12 13">
    <name type="scientific">Fusarium albosuccineum</name>
    <dbReference type="NCBI Taxonomy" id="1237068"/>
    <lineage>
        <taxon>Eukaryota</taxon>
        <taxon>Fungi</taxon>
        <taxon>Dikarya</taxon>
        <taxon>Ascomycota</taxon>
        <taxon>Pezizomycotina</taxon>
        <taxon>Sordariomycetes</taxon>
        <taxon>Hypocreomycetidae</taxon>
        <taxon>Hypocreales</taxon>
        <taxon>Nectriaceae</taxon>
        <taxon>Fusarium</taxon>
        <taxon>Fusarium decemcellulare species complex</taxon>
    </lineage>
</organism>
<evidence type="ECO:0000256" key="5">
    <source>
        <dbReference type="ARBA" id="ARBA00023002"/>
    </source>
</evidence>
<keyword evidence="5" id="KW-0560">Oxidoreductase</keyword>
<keyword evidence="4" id="KW-0949">S-adenosyl-L-methionine</keyword>
<dbReference type="EC" id="1.3.1.76" evidence="1"/>
<dbReference type="GO" id="GO:0043115">
    <property type="term" value="F:precorrin-2 dehydrogenase activity"/>
    <property type="evidence" value="ECO:0007669"/>
    <property type="project" value="UniProtKB-EC"/>
</dbReference>
<evidence type="ECO:0000313" key="12">
    <source>
        <dbReference type="EMBL" id="KAF4471783.1"/>
    </source>
</evidence>
<name>A0A8H4LP61_9HYPO</name>
<protein>
    <recommendedName>
        <fullName evidence="1">precorrin-2 dehydrogenase</fullName>
        <ecNumber evidence="1">1.3.1.76</ecNumber>
    </recommendedName>
</protein>
<dbReference type="PANTHER" id="PTHR45790">
    <property type="entry name" value="SIROHEME SYNTHASE-RELATED"/>
    <property type="match status" value="1"/>
</dbReference>
<dbReference type="CDD" id="cd11642">
    <property type="entry name" value="SUMT"/>
    <property type="match status" value="1"/>
</dbReference>
<dbReference type="Pfam" id="PF13241">
    <property type="entry name" value="NAD_binding_7"/>
    <property type="match status" value="1"/>
</dbReference>
<dbReference type="AlphaFoldDB" id="A0A8H4LP61"/>
<dbReference type="InterPro" id="IPR014776">
    <property type="entry name" value="4pyrrole_Mease_sub2"/>
</dbReference>
<reference evidence="12 13" key="1">
    <citation type="submission" date="2020-01" db="EMBL/GenBank/DDBJ databases">
        <title>Identification and distribution of gene clusters putatively required for synthesis of sphingolipid metabolism inhibitors in phylogenetically diverse species of the filamentous fungus Fusarium.</title>
        <authorList>
            <person name="Kim H.-S."/>
            <person name="Busman M."/>
            <person name="Brown D.W."/>
            <person name="Divon H."/>
            <person name="Uhlig S."/>
            <person name="Proctor R.H."/>
        </authorList>
    </citation>
    <scope>NUCLEOTIDE SEQUENCE [LARGE SCALE GENOMIC DNA]</scope>
    <source>
        <strain evidence="12 13">NRRL 20459</strain>
    </source>
</reference>
<evidence type="ECO:0000259" key="11">
    <source>
        <dbReference type="Pfam" id="PF14824"/>
    </source>
</evidence>
<dbReference type="Pfam" id="PF14823">
    <property type="entry name" value="Sirohm_synth_C"/>
    <property type="match status" value="1"/>
</dbReference>
<dbReference type="InterPro" id="IPR006366">
    <property type="entry name" value="CobA/CysG_C"/>
</dbReference>
<proteinExistence type="predicted"/>
<dbReference type="FunFam" id="3.40.50.720:FF:000504">
    <property type="entry name" value="Siroheme synthase, putative"/>
    <property type="match status" value="1"/>
</dbReference>
<dbReference type="InterPro" id="IPR012066">
    <property type="entry name" value="Met1_fungi"/>
</dbReference>
<dbReference type="InterPro" id="IPR050161">
    <property type="entry name" value="Siro_Cobalamin_biosynth"/>
</dbReference>